<keyword evidence="3" id="KW-1185">Reference proteome</keyword>
<dbReference type="InterPro" id="IPR011335">
    <property type="entry name" value="Restrct_endonuc-II-like"/>
</dbReference>
<proteinExistence type="predicted"/>
<dbReference type="HOGENOM" id="CLU_075773_0_0_2"/>
<sequence length="289" mass="33778">MFGGIPHFNKYFYTHKLKNIEEMIKNIFQETSVYAYEPRDFLMEEFGRGSATYFSILYAISTGKTKVSDIAGVTDIKATSLQPYLYELRGVLNIIIYELPVTQNNRGINKKGIYKVNDNYMEFWFSKFYPVINQFELGNYEGVINNLINSINSIVPYKFEDICKEFLVYLNNNSSYLPFSISKIGKWWGKNKLEPNYNQEEIDIIAINDSTLDIIFSECKWSNKPIDIDVYSNLKRKSGLVSWNNDKRIEHFILFSKSGFTDRMRETAKLNNIILFDLVKMQEIIDSVV</sequence>
<feature type="domain" description="DUF234" evidence="1">
    <location>
        <begin position="124"/>
        <end position="223"/>
    </location>
</feature>
<dbReference type="PANTHER" id="PTHR34704:SF1">
    <property type="entry name" value="ATPASE"/>
    <property type="match status" value="1"/>
</dbReference>
<evidence type="ECO:0000313" key="3">
    <source>
        <dbReference type="Proteomes" id="UP000014660"/>
    </source>
</evidence>
<accession>S0ALY1</accession>
<keyword evidence="2" id="KW-0547">Nucleotide-binding</keyword>
<dbReference type="GO" id="GO:0003676">
    <property type="term" value="F:nucleic acid binding"/>
    <property type="evidence" value="ECO:0007669"/>
    <property type="project" value="InterPro"/>
</dbReference>
<dbReference type="Proteomes" id="UP000014660">
    <property type="component" value="Chromosome"/>
</dbReference>
<dbReference type="InterPro" id="IPR004256">
    <property type="entry name" value="DUF234"/>
</dbReference>
<evidence type="ECO:0000313" key="2">
    <source>
        <dbReference type="EMBL" id="AGO60016.1"/>
    </source>
</evidence>
<dbReference type="GO" id="GO:0005524">
    <property type="term" value="F:ATP binding"/>
    <property type="evidence" value="ECO:0007669"/>
    <property type="project" value="UniProtKB-KW"/>
</dbReference>
<dbReference type="Gene3D" id="3.40.1350.10">
    <property type="match status" value="1"/>
</dbReference>
<evidence type="ECO:0000259" key="1">
    <source>
        <dbReference type="Pfam" id="PF03008"/>
    </source>
</evidence>
<dbReference type="KEGG" id="fac:FACI_IFERC01G0036"/>
<dbReference type="InterPro" id="IPR011856">
    <property type="entry name" value="tRNA_endonuc-like_dom_sf"/>
</dbReference>
<dbReference type="SUPFAM" id="SSF52980">
    <property type="entry name" value="Restriction endonuclease-like"/>
    <property type="match status" value="1"/>
</dbReference>
<keyword evidence="2" id="KW-0067">ATP-binding</keyword>
<dbReference type="AlphaFoldDB" id="S0ALY1"/>
<dbReference type="Pfam" id="PF03008">
    <property type="entry name" value="DUF234"/>
    <property type="match status" value="1"/>
</dbReference>
<dbReference type="EMBL" id="CP004145">
    <property type="protein sequence ID" value="AGO60016.1"/>
    <property type="molecule type" value="Genomic_DNA"/>
</dbReference>
<organism evidence="2 3">
    <name type="scientific">Ferroplasma acidarmanus Fer1</name>
    <dbReference type="NCBI Taxonomy" id="333146"/>
    <lineage>
        <taxon>Archaea</taxon>
        <taxon>Methanobacteriati</taxon>
        <taxon>Thermoplasmatota</taxon>
        <taxon>Thermoplasmata</taxon>
        <taxon>Thermoplasmatales</taxon>
        <taxon>Ferroplasmaceae</taxon>
        <taxon>Ferroplasma</taxon>
    </lineage>
</organism>
<reference evidence="2 3" key="1">
    <citation type="journal article" date="2007" name="Proc. Natl. Acad. Sci. U.S.A.">
        <title>Genome dynamics in a natural archaeal population.</title>
        <authorList>
            <person name="Allen E.E."/>
            <person name="Tyson G.W."/>
            <person name="Whitaker R.J."/>
            <person name="Detter J.C."/>
            <person name="Richardson P.M."/>
            <person name="Banfield J.F."/>
        </authorList>
    </citation>
    <scope>NUCLEOTIDE SEQUENCE [LARGE SCALE GENOMIC DNA]</scope>
    <source>
        <strain evidence="3">fer1</strain>
    </source>
</reference>
<name>S0ALY1_FERAC</name>
<gene>
    <name evidence="2" type="ORF">FACI_IFERC00001G0036</name>
</gene>
<protein>
    <submittedName>
        <fullName evidence="2">ATP-binding protein</fullName>
    </submittedName>
</protein>
<dbReference type="PANTHER" id="PTHR34704">
    <property type="entry name" value="ATPASE"/>
    <property type="match status" value="1"/>
</dbReference>